<reference evidence="1 2" key="1">
    <citation type="submission" date="2023-11" db="EMBL/GenBank/DDBJ databases">
        <title>Halocaridina rubra genome assembly.</title>
        <authorList>
            <person name="Smith C."/>
        </authorList>
    </citation>
    <scope>NUCLEOTIDE SEQUENCE [LARGE SCALE GENOMIC DNA]</scope>
    <source>
        <strain evidence="1">EP-1</strain>
        <tissue evidence="1">Whole</tissue>
    </source>
</reference>
<feature type="non-terminal residue" evidence="1">
    <location>
        <position position="59"/>
    </location>
</feature>
<evidence type="ECO:0000313" key="2">
    <source>
        <dbReference type="Proteomes" id="UP001381693"/>
    </source>
</evidence>
<name>A0AAN8XUI0_HALRR</name>
<keyword evidence="2" id="KW-1185">Reference proteome</keyword>
<evidence type="ECO:0000313" key="1">
    <source>
        <dbReference type="EMBL" id="KAK7085993.1"/>
    </source>
</evidence>
<dbReference type="Proteomes" id="UP001381693">
    <property type="component" value="Unassembled WGS sequence"/>
</dbReference>
<proteinExistence type="predicted"/>
<dbReference type="AlphaFoldDB" id="A0AAN8XUI0"/>
<feature type="non-terminal residue" evidence="1">
    <location>
        <position position="1"/>
    </location>
</feature>
<sequence>THDSNRDDREDAKAPRRFVRAKLMAPSRKRDFTKAVGNNQSQFHHLSSSPYMFVALQEQ</sequence>
<accession>A0AAN8XUI0</accession>
<protein>
    <submittedName>
        <fullName evidence="1">Uncharacterized protein</fullName>
    </submittedName>
</protein>
<gene>
    <name evidence="1" type="ORF">SK128_018092</name>
</gene>
<dbReference type="EMBL" id="JAXCGZ010000430">
    <property type="protein sequence ID" value="KAK7085993.1"/>
    <property type="molecule type" value="Genomic_DNA"/>
</dbReference>
<comment type="caution">
    <text evidence="1">The sequence shown here is derived from an EMBL/GenBank/DDBJ whole genome shotgun (WGS) entry which is preliminary data.</text>
</comment>
<organism evidence="1 2">
    <name type="scientific">Halocaridina rubra</name>
    <name type="common">Hawaiian red shrimp</name>
    <dbReference type="NCBI Taxonomy" id="373956"/>
    <lineage>
        <taxon>Eukaryota</taxon>
        <taxon>Metazoa</taxon>
        <taxon>Ecdysozoa</taxon>
        <taxon>Arthropoda</taxon>
        <taxon>Crustacea</taxon>
        <taxon>Multicrustacea</taxon>
        <taxon>Malacostraca</taxon>
        <taxon>Eumalacostraca</taxon>
        <taxon>Eucarida</taxon>
        <taxon>Decapoda</taxon>
        <taxon>Pleocyemata</taxon>
        <taxon>Caridea</taxon>
        <taxon>Atyoidea</taxon>
        <taxon>Atyidae</taxon>
        <taxon>Halocaridina</taxon>
    </lineage>
</organism>